<dbReference type="GeneID" id="20319695"/>
<feature type="region of interest" description="Disordered" evidence="4">
    <location>
        <begin position="621"/>
        <end position="684"/>
    </location>
</feature>
<evidence type="ECO:0000313" key="7">
    <source>
        <dbReference type="Proteomes" id="UP000054324"/>
    </source>
</evidence>
<dbReference type="OrthoDB" id="6244958at2759"/>
<dbReference type="CTD" id="20319695"/>
<feature type="region of interest" description="Disordered" evidence="4">
    <location>
        <begin position="735"/>
        <end position="764"/>
    </location>
</feature>
<keyword evidence="7" id="KW-1185">Reference proteome</keyword>
<evidence type="ECO:0000256" key="3">
    <source>
        <dbReference type="ARBA" id="ARBA00023170"/>
    </source>
</evidence>
<feature type="compositionally biased region" description="Polar residues" evidence="4">
    <location>
        <begin position="665"/>
        <end position="675"/>
    </location>
</feature>
<feature type="region of interest" description="Disordered" evidence="4">
    <location>
        <begin position="1310"/>
        <end position="1362"/>
    </location>
</feature>
<accession>A0A074ZVJ7</accession>
<feature type="compositionally biased region" description="Basic and acidic residues" evidence="4">
    <location>
        <begin position="1044"/>
        <end position="1053"/>
    </location>
</feature>
<feature type="region of interest" description="Disordered" evidence="4">
    <location>
        <begin position="793"/>
        <end position="812"/>
    </location>
</feature>
<feature type="compositionally biased region" description="Polar residues" evidence="4">
    <location>
        <begin position="978"/>
        <end position="1020"/>
    </location>
</feature>
<keyword evidence="3" id="KW-0675">Receptor</keyword>
<name>A0A074ZVJ7_OPIVI</name>
<proteinExistence type="predicted"/>
<feature type="compositionally biased region" description="Polar residues" evidence="4">
    <location>
        <begin position="921"/>
        <end position="934"/>
    </location>
</feature>
<dbReference type="SMART" id="SM00430">
    <property type="entry name" value="HOLI"/>
    <property type="match status" value="1"/>
</dbReference>
<evidence type="ECO:0000256" key="2">
    <source>
        <dbReference type="ARBA" id="ARBA00023163"/>
    </source>
</evidence>
<evidence type="ECO:0000259" key="5">
    <source>
        <dbReference type="PROSITE" id="PS51843"/>
    </source>
</evidence>
<reference evidence="6 7" key="1">
    <citation type="submission" date="2013-11" db="EMBL/GenBank/DDBJ databases">
        <title>Opisthorchis viverrini - life in the bile duct.</title>
        <authorList>
            <person name="Young N.D."/>
            <person name="Nagarajan N."/>
            <person name="Lin S.J."/>
            <person name="Korhonen P.K."/>
            <person name="Jex A.R."/>
            <person name="Hall R.S."/>
            <person name="Safavi-Hemami H."/>
            <person name="Kaewkong W."/>
            <person name="Bertrand D."/>
            <person name="Gao S."/>
            <person name="Seet Q."/>
            <person name="Wongkham S."/>
            <person name="Teh B.T."/>
            <person name="Wongkham C."/>
            <person name="Intapan P.M."/>
            <person name="Maleewong W."/>
            <person name="Yang X."/>
            <person name="Hu M."/>
            <person name="Wang Z."/>
            <person name="Hofmann A."/>
            <person name="Sternberg P.W."/>
            <person name="Tan P."/>
            <person name="Wang J."/>
            <person name="Gasser R.B."/>
        </authorList>
    </citation>
    <scope>NUCLEOTIDE SEQUENCE [LARGE SCALE GENOMIC DNA]</scope>
</reference>
<dbReference type="InterPro" id="IPR035500">
    <property type="entry name" value="NHR-like_dom_sf"/>
</dbReference>
<dbReference type="InterPro" id="IPR050274">
    <property type="entry name" value="Nuclear_hormone_rcpt_NR2"/>
</dbReference>
<dbReference type="KEGG" id="ovi:T265_05513"/>
<feature type="compositionally biased region" description="Polar residues" evidence="4">
    <location>
        <begin position="407"/>
        <end position="423"/>
    </location>
</feature>
<dbReference type="Gene3D" id="1.10.565.10">
    <property type="entry name" value="Retinoid X Receptor"/>
    <property type="match status" value="1"/>
</dbReference>
<evidence type="ECO:0000313" key="6">
    <source>
        <dbReference type="EMBL" id="KER27405.1"/>
    </source>
</evidence>
<sequence>MTSSSFPPFSGTLPFNTGTSGHSSLANPCSDASVIHGSGLDIPHDVFLSITSQHSGSGSGPVEDINVDDLDRVATSSFELISRLVDAEGLAEVDLVSTDALDLGSFLSAVDYDSAKLTKPTTTSTRRSESAVCPTTSIELRSVGSEADTTNRHRFLCREALSLIEPDNRTAQRRLFTAIQSSKAHSALELSATPSPYIPRVIASGSPDTRREKCERAEFILGVLRCITTLGSCMRVSETQHTSILSSFPALQSYVVSLTTPIPDAASTPAVLGSPLSSSIELSSSSDSSKVTTSCSTSNSLLDRLPPLRAAPLVVTTPPSQDTVHYNTNPTCQIAYSNGSQPRNVTNSVLSPLRSPADRGYANYTTPTRVHANYVAFPPVLGGPSAASLNELNHFAHDFNGSNPASVLHSPTQQPLSSHISPTPQQPSPFGRTTIHSAETNRRSLAPVNLQYSTLVQASPVPPLVRLFADSHHPIVPGSHQPRVSHTHSSSLSQPVYSMLAIPPNMKMALPSCCTGGSLTPAPVQARVATVFMNGTHGAGDYQQAYSSRNQSSSSLTPNLLPVYSPMDSAPARGVPFDLQSLNVNSNTLYNASLTAANPSQLATARSGFTQGGAATLISQQRRGHTVFPSKPEGLEFHQHQSYRNMDRRTRSSIQPKGHRRRSNTKQQQQQSAPSSVGCDPNSAGFYPLEQVHVMSREKCTSQISPVQHSSVAPLSAPDSSLTCFVAGTSPVPTSMIHHRRSDPQPGAYPPPSHDSPRASSPRVANITGTTAAPTLITQVPILTNCPLEPVLLTSPNTPSKHSPHTSFPSASDVSQRHQQTVNLSIISPFLHSTTGESATAASVSPSIDCSTTHLPAAMHSSRVVRGGFLRSMSTSSTGSAVSVDSVSSTTTGLGYACQICGDRACGKHYAVQEERNQLNQSCTSTDSPANSGAGSPDALGSSSSFNVDETPLHPDDQPTAVFDYKPIGENAPKGSTPLISLSTTKQYDQSHEQTGQSNCSTSSRAIDTTGPLSSISPPQSLDCIGSAEKVLHDYHQSWLAQRKGQDIRKDQNADDDNSVNEQSGAQIQQADLPFVDCPAQELPLRALLAWSEQVPFFTNFPDAVRLTLLKSACFELLLSQLVFRSTLRFSDQTSLDGSPNEEHSDPEYELLTHSQSPNAPSSGDQPPIGSNRSEKSVPNFVHAAALQLHPLRLQPAELGSIKLIILLNPGHQCTHVYPYSLLQSTETVGLPSEYRTQVESARDQVYAGLEYNCSQLWPNAPHGRMGRLLLRIPALHLLALRVRALLDDGSGVIRILDLLERLYNSSSEKTSTPVRVLEQEAIIEPTDLPPHPGSSPSLPSTDQAKSSPLEPIPSSTDYINL</sequence>
<evidence type="ECO:0000256" key="4">
    <source>
        <dbReference type="SAM" id="MobiDB-lite"/>
    </source>
</evidence>
<dbReference type="InterPro" id="IPR000536">
    <property type="entry name" value="Nucl_hrmn_rcpt_lig-bd"/>
</dbReference>
<feature type="region of interest" description="Disordered" evidence="4">
    <location>
        <begin position="1044"/>
        <end position="1065"/>
    </location>
</feature>
<feature type="compositionally biased region" description="Basic and acidic residues" evidence="4">
    <location>
        <begin position="633"/>
        <end position="650"/>
    </location>
</feature>
<feature type="region of interest" description="Disordered" evidence="4">
    <location>
        <begin position="407"/>
        <end position="430"/>
    </location>
</feature>
<protein>
    <recommendedName>
        <fullName evidence="5">NR LBD domain-containing protein</fullName>
    </recommendedName>
</protein>
<dbReference type="PANTHER" id="PTHR24083">
    <property type="entry name" value="NUCLEAR HORMONE RECEPTOR"/>
    <property type="match status" value="1"/>
</dbReference>
<dbReference type="Proteomes" id="UP000054324">
    <property type="component" value="Unassembled WGS sequence"/>
</dbReference>
<dbReference type="RefSeq" id="XP_009168811.1">
    <property type="nucleotide sequence ID" value="XM_009170547.1"/>
</dbReference>
<dbReference type="STRING" id="6198.A0A074ZVJ7"/>
<organism evidence="6 7">
    <name type="scientific">Opisthorchis viverrini</name>
    <name type="common">Southeast Asian liver fluke</name>
    <dbReference type="NCBI Taxonomy" id="6198"/>
    <lineage>
        <taxon>Eukaryota</taxon>
        <taxon>Metazoa</taxon>
        <taxon>Spiralia</taxon>
        <taxon>Lophotrochozoa</taxon>
        <taxon>Platyhelminthes</taxon>
        <taxon>Trematoda</taxon>
        <taxon>Digenea</taxon>
        <taxon>Opisthorchiida</taxon>
        <taxon>Opisthorchiata</taxon>
        <taxon>Opisthorchiidae</taxon>
        <taxon>Opisthorchis</taxon>
    </lineage>
</organism>
<feature type="region of interest" description="Disordered" evidence="4">
    <location>
        <begin position="1132"/>
        <end position="1175"/>
    </location>
</feature>
<feature type="domain" description="NR LBD" evidence="5">
    <location>
        <begin position="1017"/>
        <end position="1309"/>
    </location>
</feature>
<evidence type="ECO:0000256" key="1">
    <source>
        <dbReference type="ARBA" id="ARBA00023015"/>
    </source>
</evidence>
<gene>
    <name evidence="6" type="ORF">T265_05513</name>
</gene>
<feature type="compositionally biased region" description="Polar residues" evidence="4">
    <location>
        <begin position="794"/>
        <end position="812"/>
    </location>
</feature>
<keyword evidence="1" id="KW-0805">Transcription regulation</keyword>
<dbReference type="PROSITE" id="PS51843">
    <property type="entry name" value="NR_LBD"/>
    <property type="match status" value="1"/>
</dbReference>
<keyword evidence="2" id="KW-0804">Transcription</keyword>
<dbReference type="EMBL" id="KL596723">
    <property type="protein sequence ID" value="KER27405.1"/>
    <property type="molecule type" value="Genomic_DNA"/>
</dbReference>
<feature type="compositionally biased region" description="Polar residues" evidence="4">
    <location>
        <begin position="1153"/>
        <end position="1172"/>
    </location>
</feature>
<feature type="region of interest" description="Disordered" evidence="4">
    <location>
        <begin position="921"/>
        <end position="1020"/>
    </location>
</feature>
<dbReference type="SUPFAM" id="SSF48508">
    <property type="entry name" value="Nuclear receptor ligand-binding domain"/>
    <property type="match status" value="1"/>
</dbReference>